<name>A0ABU3V4T7_9ACTN</name>
<organism evidence="1 2">
    <name type="scientific">Streptomyces mirabilis</name>
    <dbReference type="NCBI Taxonomy" id="68239"/>
    <lineage>
        <taxon>Bacteria</taxon>
        <taxon>Bacillati</taxon>
        <taxon>Actinomycetota</taxon>
        <taxon>Actinomycetes</taxon>
        <taxon>Kitasatosporales</taxon>
        <taxon>Streptomycetaceae</taxon>
        <taxon>Streptomyces</taxon>
    </lineage>
</organism>
<geneLocation type="plasmid" evidence="1">
    <name>unnamed1</name>
</geneLocation>
<dbReference type="EMBL" id="JARAKF010000003">
    <property type="protein sequence ID" value="MDU9001185.1"/>
    <property type="molecule type" value="Genomic_DNA"/>
</dbReference>
<sequence>MNNFYEAQSTEKLSGMLAIADGLSDFKSCDETIDALRARHPEVHAATLEWAKTGTFEGESDLHQLVLKVCSRVAKDHG</sequence>
<keyword evidence="1" id="KW-0614">Plasmid</keyword>
<evidence type="ECO:0000313" key="1">
    <source>
        <dbReference type="EMBL" id="MDU9001185.1"/>
    </source>
</evidence>
<comment type="caution">
    <text evidence="1">The sequence shown here is derived from an EMBL/GenBank/DDBJ whole genome shotgun (WGS) entry which is preliminary data.</text>
</comment>
<evidence type="ECO:0000313" key="2">
    <source>
        <dbReference type="Proteomes" id="UP001257627"/>
    </source>
</evidence>
<dbReference type="RefSeq" id="WP_266943926.1">
    <property type="nucleotide sequence ID" value="NZ_JAPEMK010000002.1"/>
</dbReference>
<keyword evidence="2" id="KW-1185">Reference proteome</keyword>
<reference evidence="1 2" key="1">
    <citation type="submission" date="2023-02" db="EMBL/GenBank/DDBJ databases">
        <authorList>
            <person name="Maleckis M."/>
        </authorList>
    </citation>
    <scope>NUCLEOTIDE SEQUENCE [LARGE SCALE GENOMIC DNA]</scope>
    <source>
        <strain evidence="1 2">P8-A2</strain>
        <plasmid evidence="1">unnamed1</plasmid>
    </source>
</reference>
<proteinExistence type="predicted"/>
<gene>
    <name evidence="1" type="ORF">PU648_54860</name>
</gene>
<protein>
    <submittedName>
        <fullName evidence="1">Uncharacterized protein</fullName>
    </submittedName>
</protein>
<dbReference type="Proteomes" id="UP001257627">
    <property type="component" value="Unassembled WGS sequence"/>
</dbReference>
<accession>A0ABU3V4T7</accession>